<evidence type="ECO:0000256" key="4">
    <source>
        <dbReference type="ARBA" id="ARBA00023186"/>
    </source>
</evidence>
<dbReference type="Proteomes" id="UP000195442">
    <property type="component" value="Unassembled WGS sequence"/>
</dbReference>
<gene>
    <name evidence="6 7" type="primary">hslO</name>
    <name evidence="7" type="ORF">CRENPOLYSF2_170015</name>
</gene>
<dbReference type="NCBIfam" id="NF001033">
    <property type="entry name" value="PRK00114.1"/>
    <property type="match status" value="1"/>
</dbReference>
<dbReference type="Gene3D" id="1.10.287.480">
    <property type="entry name" value="helix hairpin bin"/>
    <property type="match status" value="1"/>
</dbReference>
<dbReference type="HAMAP" id="MF_00117">
    <property type="entry name" value="HslO"/>
    <property type="match status" value="1"/>
</dbReference>
<dbReference type="GO" id="GO:0044183">
    <property type="term" value="F:protein folding chaperone"/>
    <property type="evidence" value="ECO:0007669"/>
    <property type="project" value="TreeGrafter"/>
</dbReference>
<keyword evidence="4 6" id="KW-0143">Chaperone</keyword>
<feature type="disulfide bond" description="Redox-active" evidence="6">
    <location>
        <begin position="224"/>
        <end position="226"/>
    </location>
</feature>
<dbReference type="InterPro" id="IPR000397">
    <property type="entry name" value="Heat_shock_Hsp33"/>
</dbReference>
<dbReference type="PANTHER" id="PTHR30111">
    <property type="entry name" value="33 KDA CHAPERONIN"/>
    <property type="match status" value="1"/>
</dbReference>
<dbReference type="InterPro" id="IPR016153">
    <property type="entry name" value="Heat_shock_Hsp33_N"/>
</dbReference>
<dbReference type="Gene3D" id="3.90.1280.10">
    <property type="entry name" value="HSP33 redox switch-like"/>
    <property type="match status" value="1"/>
</dbReference>
<keyword evidence="8" id="KW-1185">Reference proteome</keyword>
<dbReference type="EMBL" id="FUKJ01000079">
    <property type="protein sequence ID" value="SJM90548.1"/>
    <property type="molecule type" value="Genomic_DNA"/>
</dbReference>
<dbReference type="GO" id="GO:0005737">
    <property type="term" value="C:cytoplasm"/>
    <property type="evidence" value="ECO:0007669"/>
    <property type="project" value="UniProtKB-SubCell"/>
</dbReference>
<organism evidence="7 8">
    <name type="scientific">Crenothrix polyspora</name>
    <dbReference type="NCBI Taxonomy" id="360316"/>
    <lineage>
        <taxon>Bacteria</taxon>
        <taxon>Pseudomonadati</taxon>
        <taxon>Pseudomonadota</taxon>
        <taxon>Gammaproteobacteria</taxon>
        <taxon>Methylococcales</taxon>
        <taxon>Crenotrichaceae</taxon>
        <taxon>Crenothrix</taxon>
    </lineage>
</organism>
<comment type="similarity">
    <text evidence="6">Belongs to the HSP33 family.</text>
</comment>
<name>A0A1R4H2S0_9GAMM</name>
<dbReference type="PANTHER" id="PTHR30111:SF1">
    <property type="entry name" value="33 KDA CHAPERONIN"/>
    <property type="match status" value="1"/>
</dbReference>
<dbReference type="CDD" id="cd00498">
    <property type="entry name" value="Hsp33"/>
    <property type="match status" value="1"/>
</dbReference>
<dbReference type="OrthoDB" id="9793753at2"/>
<dbReference type="InterPro" id="IPR016154">
    <property type="entry name" value="Heat_shock_Hsp33_C"/>
</dbReference>
<dbReference type="Pfam" id="PF01430">
    <property type="entry name" value="HSP33"/>
    <property type="match status" value="1"/>
</dbReference>
<dbReference type="AlphaFoldDB" id="A0A1R4H2S0"/>
<keyword evidence="1 6" id="KW-0963">Cytoplasm</keyword>
<comment type="function">
    <text evidence="6">Redox regulated molecular chaperone. Protects both thermally unfolding and oxidatively damaged proteins from irreversible aggregation. Plays an important role in the bacterial defense system toward oxidative stress.</text>
</comment>
<comment type="subcellular location">
    <subcellularLocation>
        <location evidence="6">Cytoplasm</location>
    </subcellularLocation>
</comment>
<proteinExistence type="inferred from homology"/>
<keyword evidence="5 6" id="KW-0676">Redox-active center</keyword>
<feature type="disulfide bond" description="Redox-active" evidence="6">
    <location>
        <begin position="257"/>
        <end position="260"/>
    </location>
</feature>
<dbReference type="RefSeq" id="WP_087146146.1">
    <property type="nucleotide sequence ID" value="NZ_FUKJ01000079.1"/>
</dbReference>
<reference evidence="8" key="1">
    <citation type="submission" date="2017-02" db="EMBL/GenBank/DDBJ databases">
        <authorList>
            <person name="Daims H."/>
        </authorList>
    </citation>
    <scope>NUCLEOTIDE SEQUENCE [LARGE SCALE GENOMIC DNA]</scope>
</reference>
<evidence type="ECO:0000256" key="2">
    <source>
        <dbReference type="ARBA" id="ARBA00022833"/>
    </source>
</evidence>
<dbReference type="GO" id="GO:0042026">
    <property type="term" value="P:protein refolding"/>
    <property type="evidence" value="ECO:0007669"/>
    <property type="project" value="TreeGrafter"/>
</dbReference>
<dbReference type="InterPro" id="IPR023212">
    <property type="entry name" value="Hsp33_helix_hairpin_bin_dom_sf"/>
</dbReference>
<keyword evidence="2 6" id="KW-0862">Zinc</keyword>
<keyword evidence="3 6" id="KW-1015">Disulfide bond</keyword>
<evidence type="ECO:0000256" key="1">
    <source>
        <dbReference type="ARBA" id="ARBA00022490"/>
    </source>
</evidence>
<comment type="PTM">
    <text evidence="6">Under oxidizing conditions two disulfide bonds are formed involving the reactive cysteines. Under reducing conditions zinc is bound to the reactive cysteines and the protein is inactive.</text>
</comment>
<dbReference type="PIRSF" id="PIRSF005261">
    <property type="entry name" value="Heat_shock_Hsp33"/>
    <property type="match status" value="1"/>
</dbReference>
<dbReference type="SUPFAM" id="SSF64397">
    <property type="entry name" value="Hsp33 domain"/>
    <property type="match status" value="1"/>
</dbReference>
<evidence type="ECO:0000313" key="7">
    <source>
        <dbReference type="EMBL" id="SJM90548.1"/>
    </source>
</evidence>
<evidence type="ECO:0000256" key="3">
    <source>
        <dbReference type="ARBA" id="ARBA00023157"/>
    </source>
</evidence>
<evidence type="ECO:0000256" key="6">
    <source>
        <dbReference type="HAMAP-Rule" id="MF_00117"/>
    </source>
</evidence>
<evidence type="ECO:0000256" key="5">
    <source>
        <dbReference type="ARBA" id="ARBA00023284"/>
    </source>
</evidence>
<accession>A0A1R4H2S0</accession>
<protein>
    <recommendedName>
        <fullName evidence="6">33 kDa chaperonin</fullName>
    </recommendedName>
    <alternativeName>
        <fullName evidence="6">Heat shock protein 33 homolog</fullName>
        <shortName evidence="6">HSP33</shortName>
    </alternativeName>
</protein>
<dbReference type="Gene3D" id="3.55.30.10">
    <property type="entry name" value="Hsp33 domain"/>
    <property type="match status" value="1"/>
</dbReference>
<sequence>MTQQDFLHRFLIEERGIRGEWIQLTDSWQAIKQNQHGPEPVQEVLGQALAAVAMLSATIKFEGSLILQAQGDGAIKTLVAQATHDRKIRGLTRSEAVVPTGSLQDMFGSGNLVLTIKPEHAEPYQGIIALQGQNLATALEGYFSQSEQLKTRLWLFANDTQAVGFLLQELPGNTDSSHWEHIEILASTIKEQELMTLDCQQILYRLFHEENIRLFDAEPVSFECVCSRAKIERTLKSLGQDELHEILHERGNIEVGCEFCNSHYQFDPIDIARLFATQDFAQSSTTRH</sequence>
<dbReference type="GO" id="GO:0051082">
    <property type="term" value="F:unfolded protein binding"/>
    <property type="evidence" value="ECO:0007669"/>
    <property type="project" value="UniProtKB-UniRule"/>
</dbReference>
<evidence type="ECO:0000313" key="8">
    <source>
        <dbReference type="Proteomes" id="UP000195442"/>
    </source>
</evidence>
<dbReference type="SUPFAM" id="SSF118352">
    <property type="entry name" value="HSP33 redox switch-like"/>
    <property type="match status" value="1"/>
</dbReference>